<accession>A0A8X6PM56</accession>
<dbReference type="EMBL" id="BMAW01118202">
    <property type="protein sequence ID" value="GFT78519.1"/>
    <property type="molecule type" value="Genomic_DNA"/>
</dbReference>
<feature type="region of interest" description="Disordered" evidence="1">
    <location>
        <begin position="1"/>
        <end position="31"/>
    </location>
</feature>
<dbReference type="AlphaFoldDB" id="A0A8X6PM56"/>
<reference evidence="2" key="1">
    <citation type="submission" date="2020-08" db="EMBL/GenBank/DDBJ databases">
        <title>Multicomponent nature underlies the extraordinary mechanical properties of spider dragline silk.</title>
        <authorList>
            <person name="Kono N."/>
            <person name="Nakamura H."/>
            <person name="Mori M."/>
            <person name="Yoshida Y."/>
            <person name="Ohtoshi R."/>
            <person name="Malay A.D."/>
            <person name="Moran D.A.P."/>
            <person name="Tomita M."/>
            <person name="Numata K."/>
            <person name="Arakawa K."/>
        </authorList>
    </citation>
    <scope>NUCLEOTIDE SEQUENCE</scope>
</reference>
<protein>
    <submittedName>
        <fullName evidence="2">Uncharacterized protein</fullName>
    </submittedName>
</protein>
<dbReference type="Proteomes" id="UP000887013">
    <property type="component" value="Unassembled WGS sequence"/>
</dbReference>
<proteinExistence type="predicted"/>
<dbReference type="EMBL" id="BMAW01129663">
    <property type="protein sequence ID" value="GFU31387.1"/>
    <property type="molecule type" value="Genomic_DNA"/>
</dbReference>
<evidence type="ECO:0000313" key="3">
    <source>
        <dbReference type="EMBL" id="GFU31387.1"/>
    </source>
</evidence>
<evidence type="ECO:0000313" key="4">
    <source>
        <dbReference type="Proteomes" id="UP000887013"/>
    </source>
</evidence>
<evidence type="ECO:0000313" key="2">
    <source>
        <dbReference type="EMBL" id="GFT78519.1"/>
    </source>
</evidence>
<name>A0A8X6PM56_NEPPI</name>
<keyword evidence="4" id="KW-1185">Reference proteome</keyword>
<organism evidence="2 4">
    <name type="scientific">Nephila pilipes</name>
    <name type="common">Giant wood spider</name>
    <name type="synonym">Nephila maculata</name>
    <dbReference type="NCBI Taxonomy" id="299642"/>
    <lineage>
        <taxon>Eukaryota</taxon>
        <taxon>Metazoa</taxon>
        <taxon>Ecdysozoa</taxon>
        <taxon>Arthropoda</taxon>
        <taxon>Chelicerata</taxon>
        <taxon>Arachnida</taxon>
        <taxon>Araneae</taxon>
        <taxon>Araneomorphae</taxon>
        <taxon>Entelegynae</taxon>
        <taxon>Araneoidea</taxon>
        <taxon>Nephilidae</taxon>
        <taxon>Nephila</taxon>
    </lineage>
</organism>
<gene>
    <name evidence="2" type="ORF">NPIL_522161</name>
    <name evidence="3" type="ORF">NPIL_642341</name>
</gene>
<evidence type="ECO:0000256" key="1">
    <source>
        <dbReference type="SAM" id="MobiDB-lite"/>
    </source>
</evidence>
<comment type="caution">
    <text evidence="2">The sequence shown here is derived from an EMBL/GenBank/DDBJ whole genome shotgun (WGS) entry which is preliminary data.</text>
</comment>
<sequence length="94" mass="10208">MYQFVDNNGRPPNLSGALQKGRGGGKEGKIAESDDWHRKVLNCHFSTNGQLVSHTHLVRDRLIAVCISGGGGHRLAYGMSRRLMTCGQGLSCEP</sequence>